<dbReference type="Pfam" id="PF20919">
    <property type="entry name" value="DHU1_N"/>
    <property type="match status" value="2"/>
</dbReference>
<proteinExistence type="predicted"/>
<feature type="domain" description="DWD hypersensitive to UV-B 1 N-terminal" evidence="2">
    <location>
        <begin position="270"/>
        <end position="358"/>
    </location>
</feature>
<dbReference type="InterPro" id="IPR003854">
    <property type="entry name" value="GASA"/>
</dbReference>
<dbReference type="InterPro" id="IPR048514">
    <property type="entry name" value="DHU1_N"/>
</dbReference>
<evidence type="ECO:0000313" key="3">
    <source>
        <dbReference type="EMBL" id="THF97009.1"/>
    </source>
</evidence>
<dbReference type="SUPFAM" id="SSF52047">
    <property type="entry name" value="RNI-like"/>
    <property type="match status" value="1"/>
</dbReference>
<protein>
    <recommendedName>
        <fullName evidence="2">DWD hypersensitive to UV-B 1 N-terminal domain-containing protein</fullName>
    </recommendedName>
</protein>
<dbReference type="AlphaFoldDB" id="A0A4S4D3W3"/>
<sequence length="849" mass="95308">MERLNTVNLVLLCLDALMYDPSNMGFVHGYNEKNLTIRNSICDSIHDLAKTQKSIYQKCNMVIILDDLKDADFSPLIDVFLAIDSSEIDAVDIIQESHCAINKDHVMSLLRTINSKLRIVDLKDMSLVDDFFCSVDPSQGGLSCQVLNLRSSEIRELYIVGMFKQLHTLNLDFCTSLTSMQKDCFACLPNLKRLSMCETRVADLWTTSAALSKIPSLVELRFQNCLCCKGTGPCPVSSSAKTDLDCDRTESGHLQTPGLVEQSSDSLAVWNGKSNLPIEVAFSKLRTQDGDESPTSALNYNFELEDASTTFKNYVSHHPSPICFEKYYREYMIVSLPRLAVLDNLPIRKLEREMAKIIFSEYYEFLPYRRQHKESVVSVLHMRETGVSRIHHQNSSRPRQPLSYRKSQHFYSRSLCAAKLGSSAWPLLHPVSNICHIIKEEVKSLRPRQFEYHPSNSSLMVFGTLDGEIVVLNHENGHIVGYLPSLGPMNSVLGLCWLKKYPSKFLTGSDNGSLRLFDVNHMLPNIADGYASPSNVTFGNFEQLTSVHVNSTNEQFLTSGYSKHVALYDIDSGKCLQLFKDIHRGPINVAKFAHHSPSIFVTSSFDHDVKMWDLRQQPLQPCYTVSSSRGNVMVCFSPDDHHLLVSAVDNELLRYQVKQLMAVDGRLHTKFDLPSTGSAHNYTRSYYMNGRDYIISGSCDEPVVRVCCAQTGRRLRDVYLEGRGSGNSMFVQSLRGDPFRVRFSNGYLSNLYASQLKVGYHQALLIVSLVLSSSFFQATMAQATPPSGYPCDSKCTDRCSTAGEKKRCLTDCGICCNKCKCVPSGTFGNKSECPCYRDMLNSKGTSKCP</sequence>
<dbReference type="InterPro" id="IPR015943">
    <property type="entry name" value="WD40/YVTN_repeat-like_dom_sf"/>
</dbReference>
<dbReference type="SUPFAM" id="SSF50978">
    <property type="entry name" value="WD40 repeat-like"/>
    <property type="match status" value="1"/>
</dbReference>
<dbReference type="PANTHER" id="PTHR47201">
    <property type="entry name" value="BNAC09G30780D PROTEIN"/>
    <property type="match status" value="1"/>
</dbReference>
<dbReference type="PROSITE" id="PS50082">
    <property type="entry name" value="WD_REPEATS_2"/>
    <property type="match status" value="1"/>
</dbReference>
<dbReference type="InterPro" id="IPR001680">
    <property type="entry name" value="WD40_rpt"/>
</dbReference>
<dbReference type="Proteomes" id="UP000306102">
    <property type="component" value="Unassembled WGS sequence"/>
</dbReference>
<accession>A0A4S4D3W3</accession>
<gene>
    <name evidence="3" type="ORF">TEA_006270</name>
</gene>
<evidence type="ECO:0000256" key="1">
    <source>
        <dbReference type="PROSITE-ProRule" id="PRU00221"/>
    </source>
</evidence>
<evidence type="ECO:0000259" key="2">
    <source>
        <dbReference type="Pfam" id="PF20919"/>
    </source>
</evidence>
<feature type="domain" description="DWD hypersensitive to UV-B 1 N-terminal" evidence="2">
    <location>
        <begin position="47"/>
        <end position="241"/>
    </location>
</feature>
<feature type="repeat" description="WD" evidence="1">
    <location>
        <begin position="580"/>
        <end position="615"/>
    </location>
</feature>
<reference evidence="3 4" key="1">
    <citation type="journal article" date="2018" name="Proc. Natl. Acad. Sci. U.S.A.">
        <title>Draft genome sequence of Camellia sinensis var. sinensis provides insights into the evolution of the tea genome and tea quality.</title>
        <authorList>
            <person name="Wei C."/>
            <person name="Yang H."/>
            <person name="Wang S."/>
            <person name="Zhao J."/>
            <person name="Liu C."/>
            <person name="Gao L."/>
            <person name="Xia E."/>
            <person name="Lu Y."/>
            <person name="Tai Y."/>
            <person name="She G."/>
            <person name="Sun J."/>
            <person name="Cao H."/>
            <person name="Tong W."/>
            <person name="Gao Q."/>
            <person name="Li Y."/>
            <person name="Deng W."/>
            <person name="Jiang X."/>
            <person name="Wang W."/>
            <person name="Chen Q."/>
            <person name="Zhang S."/>
            <person name="Li H."/>
            <person name="Wu J."/>
            <person name="Wang P."/>
            <person name="Li P."/>
            <person name="Shi C."/>
            <person name="Zheng F."/>
            <person name="Jian J."/>
            <person name="Huang B."/>
            <person name="Shan D."/>
            <person name="Shi M."/>
            <person name="Fang C."/>
            <person name="Yue Y."/>
            <person name="Li F."/>
            <person name="Li D."/>
            <person name="Wei S."/>
            <person name="Han B."/>
            <person name="Jiang C."/>
            <person name="Yin Y."/>
            <person name="Xia T."/>
            <person name="Zhang Z."/>
            <person name="Bennetzen J.L."/>
            <person name="Zhao S."/>
            <person name="Wan X."/>
        </authorList>
    </citation>
    <scope>NUCLEOTIDE SEQUENCE [LARGE SCALE GENOMIC DNA]</scope>
    <source>
        <strain evidence="4">cv. Shuchazao</strain>
        <tissue evidence="3">Leaf</tissue>
    </source>
</reference>
<dbReference type="Gene3D" id="2.130.10.10">
    <property type="entry name" value="YVTN repeat-like/Quinoprotein amine dehydrogenase"/>
    <property type="match status" value="1"/>
</dbReference>
<dbReference type="PANTHER" id="PTHR47201:SF3">
    <property type="entry name" value="U2A'_PHOSPHOPROTEIN 32 FAMILY A C-TERMINAL DOMAIN-CONTAINING PROTEIN"/>
    <property type="match status" value="1"/>
</dbReference>
<dbReference type="Pfam" id="PF02704">
    <property type="entry name" value="GASA"/>
    <property type="match status" value="1"/>
</dbReference>
<dbReference type="InterPro" id="IPR046377">
    <property type="entry name" value="DHU1"/>
</dbReference>
<dbReference type="GO" id="GO:0071493">
    <property type="term" value="P:cellular response to UV-B"/>
    <property type="evidence" value="ECO:0007669"/>
    <property type="project" value="InterPro"/>
</dbReference>
<evidence type="ECO:0000313" key="4">
    <source>
        <dbReference type="Proteomes" id="UP000306102"/>
    </source>
</evidence>
<dbReference type="SMART" id="SM00320">
    <property type="entry name" value="WD40"/>
    <property type="match status" value="4"/>
</dbReference>
<dbReference type="STRING" id="542762.A0A4S4D3W3"/>
<name>A0A4S4D3W3_CAMSN</name>
<organism evidence="3 4">
    <name type="scientific">Camellia sinensis var. sinensis</name>
    <name type="common">China tea</name>
    <dbReference type="NCBI Taxonomy" id="542762"/>
    <lineage>
        <taxon>Eukaryota</taxon>
        <taxon>Viridiplantae</taxon>
        <taxon>Streptophyta</taxon>
        <taxon>Embryophyta</taxon>
        <taxon>Tracheophyta</taxon>
        <taxon>Spermatophyta</taxon>
        <taxon>Magnoliopsida</taxon>
        <taxon>eudicotyledons</taxon>
        <taxon>Gunneridae</taxon>
        <taxon>Pentapetalae</taxon>
        <taxon>asterids</taxon>
        <taxon>Ericales</taxon>
        <taxon>Theaceae</taxon>
        <taxon>Camellia</taxon>
    </lineage>
</organism>
<dbReference type="InterPro" id="IPR032675">
    <property type="entry name" value="LRR_dom_sf"/>
</dbReference>
<dbReference type="Pfam" id="PF00400">
    <property type="entry name" value="WD40"/>
    <property type="match status" value="1"/>
</dbReference>
<dbReference type="InterPro" id="IPR036322">
    <property type="entry name" value="WD40_repeat_dom_sf"/>
</dbReference>
<dbReference type="Gene3D" id="3.80.10.10">
    <property type="entry name" value="Ribonuclease Inhibitor"/>
    <property type="match status" value="1"/>
</dbReference>
<dbReference type="GO" id="GO:0080008">
    <property type="term" value="C:Cul4-RING E3 ubiquitin ligase complex"/>
    <property type="evidence" value="ECO:0007669"/>
    <property type="project" value="InterPro"/>
</dbReference>
<comment type="caution">
    <text evidence="3">The sequence shown here is derived from an EMBL/GenBank/DDBJ whole genome shotgun (WGS) entry which is preliminary data.</text>
</comment>
<dbReference type="EMBL" id="SDRB02012671">
    <property type="protein sequence ID" value="THF97009.1"/>
    <property type="molecule type" value="Genomic_DNA"/>
</dbReference>
<keyword evidence="4" id="KW-1185">Reference proteome</keyword>
<keyword evidence="1" id="KW-0853">WD repeat</keyword>